<feature type="region of interest" description="Disordered" evidence="1">
    <location>
        <begin position="56"/>
        <end position="78"/>
    </location>
</feature>
<comment type="caution">
    <text evidence="3">The sequence shown here is derived from an EMBL/GenBank/DDBJ whole genome shotgun (WGS) entry which is preliminary data.</text>
</comment>
<evidence type="ECO:0000256" key="1">
    <source>
        <dbReference type="SAM" id="MobiDB-lite"/>
    </source>
</evidence>
<sequence length="78" mass="8797">MSSPHIFQFDDRNRNSIIGRNWINALRLSETTLNYTVSNNTSSNINSSGIRYIRTTSKHSQSSSKAEHNVDITKSAPK</sequence>
<organism evidence="3 4">
    <name type="scientific">Rotaria sordida</name>
    <dbReference type="NCBI Taxonomy" id="392033"/>
    <lineage>
        <taxon>Eukaryota</taxon>
        <taxon>Metazoa</taxon>
        <taxon>Spiralia</taxon>
        <taxon>Gnathifera</taxon>
        <taxon>Rotifera</taxon>
        <taxon>Eurotatoria</taxon>
        <taxon>Bdelloidea</taxon>
        <taxon>Philodinida</taxon>
        <taxon>Philodinidae</taxon>
        <taxon>Rotaria</taxon>
    </lineage>
</organism>
<reference evidence="3" key="1">
    <citation type="submission" date="2021-02" db="EMBL/GenBank/DDBJ databases">
        <authorList>
            <person name="Nowell W R."/>
        </authorList>
    </citation>
    <scope>NUCLEOTIDE SEQUENCE</scope>
</reference>
<keyword evidence="4" id="KW-1185">Reference proteome</keyword>
<evidence type="ECO:0000313" key="2">
    <source>
        <dbReference type="EMBL" id="CAF1347899.1"/>
    </source>
</evidence>
<accession>A0A816AUA5</accession>
<dbReference type="EMBL" id="CAJNOH010003763">
    <property type="protein sequence ID" value="CAF1347899.1"/>
    <property type="molecule type" value="Genomic_DNA"/>
</dbReference>
<evidence type="ECO:0000313" key="4">
    <source>
        <dbReference type="Proteomes" id="UP000663870"/>
    </source>
</evidence>
<proteinExistence type="predicted"/>
<dbReference type="Proteomes" id="UP000663870">
    <property type="component" value="Unassembled WGS sequence"/>
</dbReference>
<name>A0A816AUA5_9BILA</name>
<evidence type="ECO:0000313" key="3">
    <source>
        <dbReference type="EMBL" id="CAF1600197.1"/>
    </source>
</evidence>
<dbReference type="AlphaFoldDB" id="A0A816AUA5"/>
<dbReference type="Proteomes" id="UP000663854">
    <property type="component" value="Unassembled WGS sequence"/>
</dbReference>
<protein>
    <submittedName>
        <fullName evidence="3">Uncharacterized protein</fullName>
    </submittedName>
</protein>
<dbReference type="EMBL" id="CAJNOL010005129">
    <property type="protein sequence ID" value="CAF1600197.1"/>
    <property type="molecule type" value="Genomic_DNA"/>
</dbReference>
<gene>
    <name evidence="3" type="ORF">JXQ802_LOCUS48217</name>
    <name evidence="2" type="ORF">PYM288_LOCUS32232</name>
</gene>